<dbReference type="Gene3D" id="3.10.180.10">
    <property type="entry name" value="2,3-Dihydroxybiphenyl 1,2-Dioxygenase, domain 1"/>
    <property type="match status" value="1"/>
</dbReference>
<dbReference type="EMBL" id="WEKV01000008">
    <property type="protein sequence ID" value="KAB7786429.1"/>
    <property type="molecule type" value="Genomic_DNA"/>
</dbReference>
<sequence length="51" mass="5076">MISNASGGTGIHIAFEAESRAAVDAFFAAAFSEGLPDAALVTRGPACHTAP</sequence>
<reference evidence="1 2" key="1">
    <citation type="submission" date="2019-10" db="EMBL/GenBank/DDBJ databases">
        <title>Draft Genome Sequence of the Caffeine Degrading Methylotroph Methylorubrum populi PINKEL.</title>
        <authorList>
            <person name="Dawson S.C."/>
            <person name="Zhang X."/>
            <person name="Wright M.E."/>
            <person name="Sharma G."/>
            <person name="Langner J.T."/>
            <person name="Ditty J.L."/>
            <person name="Subuyuj G.A."/>
        </authorList>
    </citation>
    <scope>NUCLEOTIDE SEQUENCE [LARGE SCALE GENOMIC DNA]</scope>
    <source>
        <strain evidence="1 2">Pinkel</strain>
    </source>
</reference>
<name>A0A833N3P0_9HYPH</name>
<accession>A0A833N3P0</accession>
<dbReference type="Proteomes" id="UP000469949">
    <property type="component" value="Unassembled WGS sequence"/>
</dbReference>
<evidence type="ECO:0000313" key="1">
    <source>
        <dbReference type="EMBL" id="KAB7786429.1"/>
    </source>
</evidence>
<organism evidence="1 2">
    <name type="scientific">Methylorubrum populi</name>
    <dbReference type="NCBI Taxonomy" id="223967"/>
    <lineage>
        <taxon>Bacteria</taxon>
        <taxon>Pseudomonadati</taxon>
        <taxon>Pseudomonadota</taxon>
        <taxon>Alphaproteobacteria</taxon>
        <taxon>Hyphomicrobiales</taxon>
        <taxon>Methylobacteriaceae</taxon>
        <taxon>Methylorubrum</taxon>
    </lineage>
</organism>
<proteinExistence type="predicted"/>
<dbReference type="AlphaFoldDB" id="A0A833N3P0"/>
<comment type="caution">
    <text evidence="1">The sequence shown here is derived from an EMBL/GenBank/DDBJ whole genome shotgun (WGS) entry which is preliminary data.</text>
</comment>
<protein>
    <submittedName>
        <fullName evidence="1">Uncharacterized protein</fullName>
    </submittedName>
</protein>
<dbReference type="InterPro" id="IPR029068">
    <property type="entry name" value="Glyas_Bleomycin-R_OHBP_Dase"/>
</dbReference>
<dbReference type="SUPFAM" id="SSF54593">
    <property type="entry name" value="Glyoxalase/Bleomycin resistance protein/Dihydroxybiphenyl dioxygenase"/>
    <property type="match status" value="1"/>
</dbReference>
<evidence type="ECO:0000313" key="2">
    <source>
        <dbReference type="Proteomes" id="UP000469949"/>
    </source>
</evidence>
<gene>
    <name evidence="1" type="ORF">F8B43_1830</name>
</gene>